<dbReference type="SUPFAM" id="SSF110296">
    <property type="entry name" value="Oligoxyloglucan reducing end-specific cellobiohydrolase"/>
    <property type="match status" value="1"/>
</dbReference>
<dbReference type="AlphaFoldDB" id="A0A2N7TTT2"/>
<keyword evidence="2" id="KW-1185">Reference proteome</keyword>
<gene>
    <name evidence="1" type="ORF">C1H66_01865</name>
</gene>
<dbReference type="Gene3D" id="2.130.10.10">
    <property type="entry name" value="YVTN repeat-like/Quinoprotein amine dehydrogenase"/>
    <property type="match status" value="1"/>
</dbReference>
<proteinExistence type="predicted"/>
<organism evidence="1 2">
    <name type="scientific">Halomonas heilongjiangensis</name>
    <dbReference type="NCBI Taxonomy" id="1387883"/>
    <lineage>
        <taxon>Bacteria</taxon>
        <taxon>Pseudomonadati</taxon>
        <taxon>Pseudomonadota</taxon>
        <taxon>Gammaproteobacteria</taxon>
        <taxon>Oceanospirillales</taxon>
        <taxon>Halomonadaceae</taxon>
        <taxon>Halomonas</taxon>
    </lineage>
</organism>
<comment type="caution">
    <text evidence="1">The sequence shown here is derived from an EMBL/GenBank/DDBJ whole genome shotgun (WGS) entry which is preliminary data.</text>
</comment>
<protein>
    <recommendedName>
        <fullName evidence="3">Glycosyl hydrolase</fullName>
    </recommendedName>
</protein>
<sequence>MGNVSEIANRRSVRILGGNLDGEVTRRFEEPAQRADWWLAPDWSTLYLATGWMDYHEEPAPGERYTPQLTQLFKSTDQGATWERLEWPEGQNISFLRFLDAERGYLIGWGPRIWRTEDGGEHWEELPVPDGACNPENERQQFDLVALGRDNVLRMAYFDPESGTSPVYALPWGEDTPRLELTLPQHTVSDIVANEQGMVYVLAREGRPRHLTAAEERDQPRPSSVWGWNGETLQELHEFAPQLVGYALYLTPEEGLLFDGVDDSSLLGSDITAVSYDGGGSWKIEDEGRSAQGGYYDAQTGERWRVSGYSLYRREIP</sequence>
<dbReference type="OrthoDB" id="9813892at2"/>
<name>A0A2N7TTT2_9GAMM</name>
<dbReference type="EMBL" id="PNRE01000012">
    <property type="protein sequence ID" value="PMR71602.1"/>
    <property type="molecule type" value="Genomic_DNA"/>
</dbReference>
<evidence type="ECO:0000313" key="2">
    <source>
        <dbReference type="Proteomes" id="UP000235346"/>
    </source>
</evidence>
<dbReference type="InterPro" id="IPR015943">
    <property type="entry name" value="WD40/YVTN_repeat-like_dom_sf"/>
</dbReference>
<reference evidence="1 2" key="1">
    <citation type="submission" date="2018-01" db="EMBL/GenBank/DDBJ databases">
        <title>Halomonas endophytica sp. nov., isolated from storage liquid in the stems of Populus euphratica.</title>
        <authorList>
            <person name="Chen C."/>
        </authorList>
    </citation>
    <scope>NUCLEOTIDE SEQUENCE [LARGE SCALE GENOMIC DNA]</scope>
    <source>
        <strain evidence="1 2">DSM 26881</strain>
    </source>
</reference>
<evidence type="ECO:0000313" key="1">
    <source>
        <dbReference type="EMBL" id="PMR71602.1"/>
    </source>
</evidence>
<dbReference type="Proteomes" id="UP000235346">
    <property type="component" value="Unassembled WGS sequence"/>
</dbReference>
<dbReference type="RefSeq" id="WP_102626220.1">
    <property type="nucleotide sequence ID" value="NZ_PDOH01000002.1"/>
</dbReference>
<accession>A0A2N7TTT2</accession>
<evidence type="ECO:0008006" key="3">
    <source>
        <dbReference type="Google" id="ProtNLM"/>
    </source>
</evidence>